<evidence type="ECO:0000313" key="3">
    <source>
        <dbReference type="Proteomes" id="UP000006753"/>
    </source>
</evidence>
<evidence type="ECO:0000256" key="1">
    <source>
        <dbReference type="SAM" id="Phobius"/>
    </source>
</evidence>
<name>K1WRI2_MARBU</name>
<organism evidence="2 3">
    <name type="scientific">Marssonina brunnea f. sp. multigermtubi (strain MB_m1)</name>
    <name type="common">Marssonina leaf spot fungus</name>
    <dbReference type="NCBI Taxonomy" id="1072389"/>
    <lineage>
        <taxon>Eukaryota</taxon>
        <taxon>Fungi</taxon>
        <taxon>Dikarya</taxon>
        <taxon>Ascomycota</taxon>
        <taxon>Pezizomycotina</taxon>
        <taxon>Leotiomycetes</taxon>
        <taxon>Helotiales</taxon>
        <taxon>Drepanopezizaceae</taxon>
        <taxon>Drepanopeziza</taxon>
    </lineage>
</organism>
<dbReference type="AlphaFoldDB" id="K1WRI2"/>
<keyword evidence="1" id="KW-1133">Transmembrane helix</keyword>
<evidence type="ECO:0000313" key="2">
    <source>
        <dbReference type="EMBL" id="EKD20265.1"/>
    </source>
</evidence>
<dbReference type="Proteomes" id="UP000006753">
    <property type="component" value="Unassembled WGS sequence"/>
</dbReference>
<feature type="transmembrane region" description="Helical" evidence="1">
    <location>
        <begin position="227"/>
        <end position="245"/>
    </location>
</feature>
<feature type="transmembrane region" description="Helical" evidence="1">
    <location>
        <begin position="196"/>
        <end position="221"/>
    </location>
</feature>
<protein>
    <submittedName>
        <fullName evidence="2">Uncharacterized protein</fullName>
    </submittedName>
</protein>
<dbReference type="KEGG" id="mbe:MBM_02217"/>
<gene>
    <name evidence="2" type="ORF">MBM_02217</name>
</gene>
<keyword evidence="3" id="KW-1185">Reference proteome</keyword>
<dbReference type="HOGENOM" id="CLU_077722_0_0_1"/>
<accession>K1WRI2</accession>
<dbReference type="InParanoid" id="K1WRI2"/>
<sequence>MLVPHNTPFKIVKRGRGRSKNPFFTLAITVAAAAAAAAAILRTLILEAWLFLLDLFIKRLLMLTTVKALKCIKCINNKITSKFNKDCYNCDTSVIRYFRYAKSNYNNCTAASTATNTAFDNFLALNAAFLKSAASNAGGLASRSRSFESSFDSFASFALAFKTFNLNIAFVKLNNLIAANRNPVTRSASSILPFPAFALALAALVTPVASVALVASVVLIIVAPLALAITLAAFAATPAVAITLAERRAKVKRLLRALINLLL</sequence>
<proteinExistence type="predicted"/>
<keyword evidence="1" id="KW-0812">Transmembrane</keyword>
<dbReference type="EMBL" id="JH921430">
    <property type="protein sequence ID" value="EKD20265.1"/>
    <property type="molecule type" value="Genomic_DNA"/>
</dbReference>
<reference evidence="2 3" key="1">
    <citation type="journal article" date="2012" name="BMC Genomics">
        <title>Sequencing the genome of Marssonina brunnea reveals fungus-poplar co-evolution.</title>
        <authorList>
            <person name="Zhu S."/>
            <person name="Cao Y.-Z."/>
            <person name="Jiang C."/>
            <person name="Tan B.-Y."/>
            <person name="Wang Z."/>
            <person name="Feng S."/>
            <person name="Zhang L."/>
            <person name="Su X.-H."/>
            <person name="Brejova B."/>
            <person name="Vinar T."/>
            <person name="Xu M."/>
            <person name="Wang M.-X."/>
            <person name="Zhang S.-G."/>
            <person name="Huang M.-R."/>
            <person name="Wu R."/>
            <person name="Zhou Y."/>
        </authorList>
    </citation>
    <scope>NUCLEOTIDE SEQUENCE [LARGE SCALE GENOMIC DNA]</scope>
    <source>
        <strain evidence="2 3">MB_m1</strain>
    </source>
</reference>
<keyword evidence="1" id="KW-0472">Membrane</keyword>